<dbReference type="AlphaFoldDB" id="A0A5P8VX21"/>
<proteinExistence type="predicted"/>
<protein>
    <submittedName>
        <fullName evidence="1">Uncharacterized protein</fullName>
    </submittedName>
</protein>
<sequence length="55" mass="6322">MILRDFKTFVETLQRNVSTPRFIHLISNASFTISTLGDAPCRYSTFGSYEVHPQK</sequence>
<dbReference type="Proteomes" id="UP000326678">
    <property type="component" value="Chromosome Gxm1"/>
</dbReference>
<evidence type="ECO:0000313" key="2">
    <source>
        <dbReference type="Proteomes" id="UP000326678"/>
    </source>
</evidence>
<gene>
    <name evidence="1" type="ORF">GXM_02389</name>
</gene>
<name>A0A5P8VX21_9NOSO</name>
<reference evidence="1 2" key="1">
    <citation type="submission" date="2019-10" db="EMBL/GenBank/DDBJ databases">
        <title>Genomic and transcriptomic insights into the perfect genentic adaptation of a filamentous nitrogen-fixing cyanobacterium to rice fields.</title>
        <authorList>
            <person name="Chen Z."/>
        </authorList>
    </citation>
    <scope>NUCLEOTIDE SEQUENCE [LARGE SCALE GENOMIC DNA]</scope>
    <source>
        <strain evidence="1">CCNUC1</strain>
    </source>
</reference>
<organism evidence="1 2">
    <name type="scientific">Nostoc sphaeroides CCNUC1</name>
    <dbReference type="NCBI Taxonomy" id="2653204"/>
    <lineage>
        <taxon>Bacteria</taxon>
        <taxon>Bacillati</taxon>
        <taxon>Cyanobacteriota</taxon>
        <taxon>Cyanophyceae</taxon>
        <taxon>Nostocales</taxon>
        <taxon>Nostocaceae</taxon>
        <taxon>Nostoc</taxon>
    </lineage>
</organism>
<dbReference type="EMBL" id="CP045226">
    <property type="protein sequence ID" value="QFS44914.1"/>
    <property type="molecule type" value="Genomic_DNA"/>
</dbReference>
<keyword evidence="2" id="KW-1185">Reference proteome</keyword>
<dbReference type="KEGG" id="nsh:GXM_02389"/>
<accession>A0A5P8VX21</accession>
<evidence type="ECO:0000313" key="1">
    <source>
        <dbReference type="EMBL" id="QFS44914.1"/>
    </source>
</evidence>